<protein>
    <submittedName>
        <fullName evidence="2">T9SS type B sorting domain-containing protein</fullName>
    </submittedName>
</protein>
<evidence type="ECO:0000313" key="2">
    <source>
        <dbReference type="EMBL" id="MFC0605454.1"/>
    </source>
</evidence>
<dbReference type="InterPro" id="IPR026341">
    <property type="entry name" value="T9SS_type_B"/>
</dbReference>
<dbReference type="NCBIfam" id="TIGR04131">
    <property type="entry name" value="Bac_Flav_CTERM"/>
    <property type="match status" value="1"/>
</dbReference>
<name>A0ABV6QAX7_9FLAO</name>
<accession>A0ABV6QAX7</accession>
<comment type="caution">
    <text evidence="2">The sequence shown here is derived from an EMBL/GenBank/DDBJ whole genome shotgun (WGS) entry which is preliminary data.</text>
</comment>
<keyword evidence="1" id="KW-0732">Signal</keyword>
<organism evidence="2 3">
    <name type="scientific">Winogradskyella pulchriflava</name>
    <dbReference type="NCBI Taxonomy" id="1110688"/>
    <lineage>
        <taxon>Bacteria</taxon>
        <taxon>Pseudomonadati</taxon>
        <taxon>Bacteroidota</taxon>
        <taxon>Flavobacteriia</taxon>
        <taxon>Flavobacteriales</taxon>
        <taxon>Flavobacteriaceae</taxon>
        <taxon>Winogradskyella</taxon>
    </lineage>
</organism>
<dbReference type="EMBL" id="JBHLTQ010000006">
    <property type="protein sequence ID" value="MFC0605454.1"/>
    <property type="molecule type" value="Genomic_DNA"/>
</dbReference>
<gene>
    <name evidence="2" type="ORF">ACFFGA_12860</name>
</gene>
<feature type="signal peptide" evidence="1">
    <location>
        <begin position="1"/>
        <end position="19"/>
    </location>
</feature>
<sequence length="1980" mass="212732">MNRILIVTVFLILFFQTNAQEPNDCVNAITVCGNGNFMSNATGSGNDFEVDGCGGFEHNSIWLEVNIVQAGTLGFDLIPNDPDILVDYDFWVYGPNRVCSNLGSPIRCATTNPNQAGLSNNHTGINGSTTLTQSGPGANGNGYVFWLNVNVGESYYIVIDRPAGDGGFELQWTGTAATGTGAFPSPPEANEIDDVKQCSSNPDIAIFDLNSLRNSINSDAGNTIDFYESLADATDDINELPGIYANTSNPQTIYAKVKSAGTDCYTLIDFDLIVTPIPDASLTVSSNAICEGEDVTFTITGTPDAAINYNIDGGASQQTVLDDTGVVNITLSPTADIVFNLESAQILATDGSIVCSQGLMDSETVTVTTNTLPTIINNSPICEGEDGELQFSGDPNSTVSYSIDGGATQTFNFDASGNFTLSLPALTANTDVEVISVTTASAPNCVLNINTTETIIVNPLPTVIDPNPLVECNDGVNPNSATFNLDAQSAAISNNEPNVTVSYYETQLLAETGNATDALASPYDSTSANQTIYVRVETDLGCVDYTTLNLQVIDAPIANIPTGLQACDASSNGIGSFDLTETEAEVIAGNTQVVQVTYYVTFAEAEDGTPQIADPTSFQNTAAYNQTVYARVDSDATDCYNIAEIDLEVFDTPVIEPVSSLEECDDISNNGTEQFDLDSQTALLLNGATDVTITYHFSLTDAEDGIGPLASPYTNTSSPQTIYVRAENDFNTDCYIISTFDLIVTPVPGVVNPTPLQVCDDGTPDGITSIDLSIKDTEITANNPNYTVSYHISQADADNDANPLAIPYTNTVNGQIIFARVVDTVTGCYNTTTLELNVEQAPTANTPTPLVFCDPDSDGFGTFDLTSKDFEIIGGDPTLTVSYHDTMANADNNVDALVSPYNNIVQGTQIVYARVESSTIATDCDTIVELELIVSPTPQLGNPPSPLEICDDASGDGYGQFDLTSKDGEILQNLADPSQYTVSYYVDEQDAEDAMNAIANINNYTNASAFNQIIWVRVDDDNSDCYKLTTLELIVNALPVLEQPSPLDLCDDNNPGDEVEFFMLDDAAAEILNGQTGISLSYHETQMDANTGSNPITSPYQNTVNPQNIFVRATNDATGCSSTITMLLRVNPIPSPTTPTDLEVCDEDNDGFGIFNLEDKSIEIIGGELNTQVTYHETLGDANTGINALVSPYTNIVMNEQTVYIRLTNTITGCYNASETLTIRVVEAPEVPTSIDDLTICDTDSNGFSAFDLTLNNNAVIGTQTGVTITYHVSQADADSGNNPISNPQSYTNTSNPQVIYVRLASDTTPCYDTGMFNISVELPPVAVSPSPLELCDDAIADEVTVFDLTVKNTEITGGNNSYAVAYYETQAEAQSQSNMIDAEAYTNTSVNGAVANPQTIYVVVTDTDTGCVDYTTLTLRVLPNPTPTEVLPSLLLCDDDNAGDEVEIFDLTTNESLLLNGENGVSPTYHISLEDAEDGVDAIVDPTMYSNISSPQTIYVRVTNNTTGCFTIVDFEIEVQPLPEMIAITDFIECELNTDGFYSFNLNMKNDEVLNGQDASLFQVTYHISQADADNLDNAIVSPYINTSNPQEIFVAITNINTGCSVSTASFNIEVQEAAEANSDGEAIVYQICDDEMDSDGNPANNTAEFDLALIDAEVLDGQNPQNYIVSYYATEEDANLNVNPLPLLYENSVNPQVIYARVDNDTLDGMGDDTSICFAVSPVTLQINPLPEFSLDENYILCVNTNGTEVLNPLVIDTGLSDMNYNFEWSYNGTVIPTETSSSISPTQGGTYSVVVTDISTSTVTNCVSTASTLVIESEPPMLEVNLVTQAFASNNVIEALATGIGEYEYSLDGGPWQDHGTFTNVTAGEHQVTARDKNGCGLVSELIFVIDYPVYFTPNGDGNNDTWNISGIGSSAKIYIYDRYGKLLKQLSPTGTGWNGTFNGNLMPTNDYWFVVEYIEPMTNKQKEFRAHFTLKR</sequence>
<evidence type="ECO:0000256" key="1">
    <source>
        <dbReference type="SAM" id="SignalP"/>
    </source>
</evidence>
<proteinExistence type="predicted"/>
<dbReference type="RefSeq" id="WP_386064669.1">
    <property type="nucleotide sequence ID" value="NZ_JBHLTQ010000006.1"/>
</dbReference>
<evidence type="ECO:0000313" key="3">
    <source>
        <dbReference type="Proteomes" id="UP001589832"/>
    </source>
</evidence>
<dbReference type="Pfam" id="PF13585">
    <property type="entry name" value="CHU_C"/>
    <property type="match status" value="1"/>
</dbReference>
<dbReference type="Proteomes" id="UP001589832">
    <property type="component" value="Unassembled WGS sequence"/>
</dbReference>
<feature type="chain" id="PRO_5046240838" evidence="1">
    <location>
        <begin position="20"/>
        <end position="1980"/>
    </location>
</feature>
<reference evidence="2 3" key="1">
    <citation type="submission" date="2024-09" db="EMBL/GenBank/DDBJ databases">
        <authorList>
            <person name="Sun Q."/>
            <person name="Mori K."/>
        </authorList>
    </citation>
    <scope>NUCLEOTIDE SEQUENCE [LARGE SCALE GENOMIC DNA]</scope>
    <source>
        <strain evidence="2 3">NCAIM B.02481</strain>
    </source>
</reference>
<keyword evidence="3" id="KW-1185">Reference proteome</keyword>